<dbReference type="OrthoDB" id="4748377at2759"/>
<evidence type="ECO:0000313" key="2">
    <source>
        <dbReference type="EMBL" id="ETS81938.1"/>
    </source>
</evidence>
<reference evidence="3" key="1">
    <citation type="journal article" date="2015" name="BMC Genomics">
        <title>Genomic and transcriptomic analysis of the endophytic fungus Pestalotiopsis fici reveals its lifestyle and high potential for synthesis of natural products.</title>
        <authorList>
            <person name="Wang X."/>
            <person name="Zhang X."/>
            <person name="Liu L."/>
            <person name="Xiang M."/>
            <person name="Wang W."/>
            <person name="Sun X."/>
            <person name="Che Y."/>
            <person name="Guo L."/>
            <person name="Liu G."/>
            <person name="Guo L."/>
            <person name="Wang C."/>
            <person name="Yin W.B."/>
            <person name="Stadler M."/>
            <person name="Zhang X."/>
            <person name="Liu X."/>
        </authorList>
    </citation>
    <scope>NUCLEOTIDE SEQUENCE [LARGE SCALE GENOMIC DNA]</scope>
    <source>
        <strain evidence="3">W106-1 / CGMCC3.15140</strain>
    </source>
</reference>
<dbReference type="InParanoid" id="W3X748"/>
<feature type="region of interest" description="Disordered" evidence="1">
    <location>
        <begin position="1"/>
        <end position="38"/>
    </location>
</feature>
<gene>
    <name evidence="2" type="ORF">PFICI_06940</name>
</gene>
<dbReference type="GeneID" id="19271953"/>
<protein>
    <submittedName>
        <fullName evidence="2">Uncharacterized protein</fullName>
    </submittedName>
</protein>
<name>W3X748_PESFW</name>
<dbReference type="AlphaFoldDB" id="W3X748"/>
<proteinExistence type="predicted"/>
<sequence>MASSQNTTSDTNHGTNHSVTDEPSTASLQRENPEASDNDLINLRLAAFLNESMEHGNRNVMLPDQTADPSVTIKKAEASMAKKLQAILGCCNIQ</sequence>
<keyword evidence="3" id="KW-1185">Reference proteome</keyword>
<evidence type="ECO:0000313" key="3">
    <source>
        <dbReference type="Proteomes" id="UP000030651"/>
    </source>
</evidence>
<accession>W3X748</accession>
<dbReference type="Proteomes" id="UP000030651">
    <property type="component" value="Unassembled WGS sequence"/>
</dbReference>
<dbReference type="HOGENOM" id="CLU_2386897_0_0_1"/>
<feature type="compositionally biased region" description="Polar residues" evidence="1">
    <location>
        <begin position="1"/>
        <end position="30"/>
    </location>
</feature>
<dbReference type="RefSeq" id="XP_007833712.1">
    <property type="nucleotide sequence ID" value="XM_007835521.1"/>
</dbReference>
<evidence type="ECO:0000256" key="1">
    <source>
        <dbReference type="SAM" id="MobiDB-lite"/>
    </source>
</evidence>
<dbReference type="EMBL" id="KI912112">
    <property type="protein sequence ID" value="ETS81938.1"/>
    <property type="molecule type" value="Genomic_DNA"/>
</dbReference>
<dbReference type="KEGG" id="pfy:PFICI_06940"/>
<organism evidence="2 3">
    <name type="scientific">Pestalotiopsis fici (strain W106-1 / CGMCC3.15140)</name>
    <dbReference type="NCBI Taxonomy" id="1229662"/>
    <lineage>
        <taxon>Eukaryota</taxon>
        <taxon>Fungi</taxon>
        <taxon>Dikarya</taxon>
        <taxon>Ascomycota</taxon>
        <taxon>Pezizomycotina</taxon>
        <taxon>Sordariomycetes</taxon>
        <taxon>Xylariomycetidae</taxon>
        <taxon>Amphisphaeriales</taxon>
        <taxon>Sporocadaceae</taxon>
        <taxon>Pestalotiopsis</taxon>
    </lineage>
</organism>